<comment type="similarity">
    <text evidence="7">Belongs to the TonB-dependent receptor family.</text>
</comment>
<feature type="chain" id="PRO_5042822949" evidence="8">
    <location>
        <begin position="22"/>
        <end position="995"/>
    </location>
</feature>
<dbReference type="InterPro" id="IPR023996">
    <property type="entry name" value="TonB-dep_OMP_SusC/RagA"/>
</dbReference>
<dbReference type="SUPFAM" id="SSF49464">
    <property type="entry name" value="Carboxypeptidase regulatory domain-like"/>
    <property type="match status" value="1"/>
</dbReference>
<keyword evidence="10" id="KW-0675">Receptor</keyword>
<dbReference type="InterPro" id="IPR008969">
    <property type="entry name" value="CarboxyPept-like_regulatory"/>
</dbReference>
<evidence type="ECO:0000256" key="1">
    <source>
        <dbReference type="ARBA" id="ARBA00004571"/>
    </source>
</evidence>
<dbReference type="InterPro" id="IPR039426">
    <property type="entry name" value="TonB-dep_rcpt-like"/>
</dbReference>
<dbReference type="Gene3D" id="2.40.170.20">
    <property type="entry name" value="TonB-dependent receptor, beta-barrel domain"/>
    <property type="match status" value="1"/>
</dbReference>
<dbReference type="FunFam" id="2.170.130.10:FF:000008">
    <property type="entry name" value="SusC/RagA family TonB-linked outer membrane protein"/>
    <property type="match status" value="1"/>
</dbReference>
<keyword evidence="5 7" id="KW-0472">Membrane</keyword>
<evidence type="ECO:0000256" key="6">
    <source>
        <dbReference type="ARBA" id="ARBA00023237"/>
    </source>
</evidence>
<evidence type="ECO:0000313" key="13">
    <source>
        <dbReference type="Proteomes" id="UP000286003"/>
    </source>
</evidence>
<evidence type="ECO:0000313" key="12">
    <source>
        <dbReference type="Proteomes" id="UP000284772"/>
    </source>
</evidence>
<dbReference type="SUPFAM" id="SSF56935">
    <property type="entry name" value="Porins"/>
    <property type="match status" value="1"/>
</dbReference>
<evidence type="ECO:0000259" key="9">
    <source>
        <dbReference type="Pfam" id="PF07715"/>
    </source>
</evidence>
<dbReference type="Pfam" id="PF07715">
    <property type="entry name" value="Plug"/>
    <property type="match status" value="1"/>
</dbReference>
<evidence type="ECO:0000256" key="8">
    <source>
        <dbReference type="SAM" id="SignalP"/>
    </source>
</evidence>
<evidence type="ECO:0000256" key="3">
    <source>
        <dbReference type="ARBA" id="ARBA00022452"/>
    </source>
</evidence>
<dbReference type="NCBIfam" id="TIGR04057">
    <property type="entry name" value="SusC_RagA_signa"/>
    <property type="match status" value="1"/>
</dbReference>
<evidence type="ECO:0000256" key="5">
    <source>
        <dbReference type="ARBA" id="ARBA00023136"/>
    </source>
</evidence>
<evidence type="ECO:0000256" key="2">
    <source>
        <dbReference type="ARBA" id="ARBA00022448"/>
    </source>
</evidence>
<dbReference type="RefSeq" id="WP_118448377.1">
    <property type="nucleotide sequence ID" value="NZ_QRWT01000010.1"/>
</dbReference>
<protein>
    <submittedName>
        <fullName evidence="10">TonB-dependent receptor</fullName>
    </submittedName>
</protein>
<keyword evidence="8" id="KW-0732">Signal</keyword>
<dbReference type="GO" id="GO:0009279">
    <property type="term" value="C:cell outer membrane"/>
    <property type="evidence" value="ECO:0007669"/>
    <property type="project" value="UniProtKB-SubCell"/>
</dbReference>
<keyword evidence="3 7" id="KW-1134">Transmembrane beta strand</keyword>
<evidence type="ECO:0000313" key="11">
    <source>
        <dbReference type="EMBL" id="RHN07673.1"/>
    </source>
</evidence>
<dbReference type="EMBL" id="QRQM01000008">
    <property type="protein sequence ID" value="RHN07673.1"/>
    <property type="molecule type" value="Genomic_DNA"/>
</dbReference>
<dbReference type="EMBL" id="QRWT01000010">
    <property type="protein sequence ID" value="RGT51810.1"/>
    <property type="molecule type" value="Genomic_DNA"/>
</dbReference>
<keyword evidence="6 7" id="KW-0998">Cell outer membrane</keyword>
<name>A0AAQ0LMB8_9BACE</name>
<feature type="signal peptide" evidence="8">
    <location>
        <begin position="1"/>
        <end position="21"/>
    </location>
</feature>
<comment type="caution">
    <text evidence="10">The sequence shown here is derived from an EMBL/GenBank/DDBJ whole genome shotgun (WGS) entry which is preliminary data.</text>
</comment>
<keyword evidence="2 7" id="KW-0813">Transport</keyword>
<evidence type="ECO:0000313" key="10">
    <source>
        <dbReference type="EMBL" id="RGT51810.1"/>
    </source>
</evidence>
<dbReference type="Gene3D" id="2.60.40.1120">
    <property type="entry name" value="Carboxypeptidase-like, regulatory domain"/>
    <property type="match status" value="1"/>
</dbReference>
<evidence type="ECO:0000256" key="4">
    <source>
        <dbReference type="ARBA" id="ARBA00022692"/>
    </source>
</evidence>
<sequence length="995" mass="108456">MKRKLMLLLACLFVGIGLVTAQTQTITGVVISEEDGQPVIGASVLVKGTQLGTITGVDGDFTLSNVPSSAKTLQVSYIGMQTQEVAIKRNLKIVLKADAAMLDEVVVVAYGAAKKSSLTGSVEIVKADQLSKVPVNSVDQALQGKAAGVQVTAATGRPGASANIKIRGTSSISAGSDPLFVIDGVPVSSADFAALNSNDIEYMSVLKDASATAIYGSRGSNGVILITTKKGQSGKTTIDLKAIFGISTRTLSDSDFTMMNAQEKLTYERQLGIGRGSSGGANGGAMTDAEIAAAKNTNWADEIFRTGTTQSYELNVAGGTDATRFYLSGQYFDQDAIVPGSYLRRSTLRANLEHKIKDVVKIGFNSSAGISKEGLLRTDRNALNPFNYIFNANPYDAPYNEDGSYNTDMKVAGNQINIFENIANNPASLSKLKIIAAFNLEWRIWDQLKYTTVAGVDFTQYQNYQFNKPESQLSQILGSPYGYRNDRIQQRSTWVWTNMLSYDKTFNDVHEVKAAAAMEAQSSHYRTLTASVSGFATGKLDAISVGATDKDVAGNTTDWRMLSYLATAGYTYDSKYIIDAAIRWDGSSRFGADNQYGMFWAVGLGWNMERESFLQDVSWLTRLKVRGSVGTSGNNNIGDYAAQGVYGYGSYNGASTAYPARLPNPDLSWEKSMQASVGLDASLFDSRLNVTFDVYQRKTTDLLLSTRLSMTSGFSSRIDNVGELMNKGYELSISGDLIRTNDWKLTLNGMISQNKNEIKKLYKGNDISVGWNNLIKEGYPINVYKMVRWAGVNPANGDALYYTADGRITNTYNSNDAVVLDGKTPDPKYFGSFGANLSYKGWELAADFYFSGGNYIYNHIRFFTESDGAQYGNNQDKSMLYDQWKNPGDITNVPKQSINNSSYQSTRYLEDASYLRLRNLTLAYTFPKQWLKVAHVEKLRLFAQGLNLFTVTGFKGLDPEVGDSPAGTGAGATGGVLDFSYPASRTIMFGIEIGF</sequence>
<gene>
    <name evidence="10" type="ORF">DWX27_11340</name>
    <name evidence="11" type="ORF">DWZ32_08935</name>
</gene>
<dbReference type="PROSITE" id="PS52016">
    <property type="entry name" value="TONB_DEPENDENT_REC_3"/>
    <property type="match status" value="1"/>
</dbReference>
<dbReference type="AlphaFoldDB" id="A0AAQ0LMB8"/>
<comment type="subcellular location">
    <subcellularLocation>
        <location evidence="1 7">Cell outer membrane</location>
        <topology evidence="1 7">Multi-pass membrane protein</topology>
    </subcellularLocation>
</comment>
<accession>A0AAQ0LMB8</accession>
<dbReference type="InterPro" id="IPR012910">
    <property type="entry name" value="Plug_dom"/>
</dbReference>
<dbReference type="Pfam" id="PF13715">
    <property type="entry name" value="CarbopepD_reg_2"/>
    <property type="match status" value="1"/>
</dbReference>
<organism evidence="10 12">
    <name type="scientific">Bacteroides intestinalis</name>
    <dbReference type="NCBI Taxonomy" id="329854"/>
    <lineage>
        <taxon>Bacteria</taxon>
        <taxon>Pseudomonadati</taxon>
        <taxon>Bacteroidota</taxon>
        <taxon>Bacteroidia</taxon>
        <taxon>Bacteroidales</taxon>
        <taxon>Bacteroidaceae</taxon>
        <taxon>Bacteroides</taxon>
    </lineage>
</organism>
<dbReference type="Gene3D" id="2.170.130.10">
    <property type="entry name" value="TonB-dependent receptor, plug domain"/>
    <property type="match status" value="1"/>
</dbReference>
<proteinExistence type="inferred from homology"/>
<dbReference type="Proteomes" id="UP000286003">
    <property type="component" value="Unassembled WGS sequence"/>
</dbReference>
<feature type="domain" description="TonB-dependent receptor plug" evidence="9">
    <location>
        <begin position="115"/>
        <end position="223"/>
    </location>
</feature>
<reference evidence="12 13" key="1">
    <citation type="submission" date="2018-08" db="EMBL/GenBank/DDBJ databases">
        <title>A genome reference for cultivated species of the human gut microbiota.</title>
        <authorList>
            <person name="Zou Y."/>
            <person name="Xue W."/>
            <person name="Luo G."/>
        </authorList>
    </citation>
    <scope>NUCLEOTIDE SEQUENCE [LARGE SCALE GENOMIC DNA]</scope>
    <source>
        <strain evidence="10 12">AF19-10AC</strain>
        <strain evidence="11 13">AF31-23</strain>
    </source>
</reference>
<dbReference type="Proteomes" id="UP000284772">
    <property type="component" value="Unassembled WGS sequence"/>
</dbReference>
<keyword evidence="4 7" id="KW-0812">Transmembrane</keyword>
<evidence type="ECO:0000256" key="7">
    <source>
        <dbReference type="PROSITE-ProRule" id="PRU01360"/>
    </source>
</evidence>
<dbReference type="NCBIfam" id="TIGR04056">
    <property type="entry name" value="OMP_RagA_SusC"/>
    <property type="match status" value="1"/>
</dbReference>
<dbReference type="InterPro" id="IPR037066">
    <property type="entry name" value="Plug_dom_sf"/>
</dbReference>
<dbReference type="InterPro" id="IPR036942">
    <property type="entry name" value="Beta-barrel_TonB_sf"/>
</dbReference>
<dbReference type="InterPro" id="IPR023997">
    <property type="entry name" value="TonB-dep_OMP_SusC/RagA_CS"/>
</dbReference>